<dbReference type="RefSeq" id="XP_003169090.1">
    <property type="nucleotide sequence ID" value="XM_003169042.1"/>
</dbReference>
<dbReference type="GeneID" id="10024297"/>
<dbReference type="EMBL" id="DS989831">
    <property type="protein sequence ID" value="EFQ96713.1"/>
    <property type="molecule type" value="Genomic_DNA"/>
</dbReference>
<name>E4V6J7_ARTGP</name>
<dbReference type="Proteomes" id="UP000002669">
    <property type="component" value="Unassembled WGS sequence"/>
</dbReference>
<feature type="region of interest" description="Disordered" evidence="1">
    <location>
        <begin position="297"/>
        <end position="320"/>
    </location>
</feature>
<keyword evidence="4" id="KW-1185">Reference proteome</keyword>
<dbReference type="InterPro" id="IPR012880">
    <property type="entry name" value="Gryzun"/>
</dbReference>
<dbReference type="InParanoid" id="E4V6J7"/>
<evidence type="ECO:0000313" key="3">
    <source>
        <dbReference type="EMBL" id="EFQ96713.1"/>
    </source>
</evidence>
<dbReference type="Pfam" id="PF07919">
    <property type="entry name" value="Gryzun"/>
    <property type="match status" value="1"/>
</dbReference>
<feature type="compositionally biased region" description="Low complexity" evidence="1">
    <location>
        <begin position="311"/>
        <end position="320"/>
    </location>
</feature>
<dbReference type="PANTHER" id="PTHR14374">
    <property type="entry name" value="FOIE GRAS"/>
    <property type="match status" value="1"/>
</dbReference>
<evidence type="ECO:0000313" key="4">
    <source>
        <dbReference type="Proteomes" id="UP000002669"/>
    </source>
</evidence>
<gene>
    <name evidence="3" type="ORF">MGYG_08638</name>
</gene>
<proteinExistence type="predicted"/>
<dbReference type="HOGENOM" id="CLU_462282_0_0_1"/>
<sequence>WLLRDCAVRCNDYETVYRIDWELMNKNFMNRPDWTYDIHRTRTTDENASEKPVILLTEKDVASCISMSFTFNSSKGNVGEPLKGQLVLQSDCTRKSSPIHISEVKITFEGGLPPIRILADGNAAAASGSSRTHASISLGDGQATATSSQEIKGHANLSLSPGQTRAYTLTLIPREASHVQVASITLIVADDKFDLSYTTTSTSNDAYTLPRWWTESKGRVVARRIGKDRHPSRCQILPKPPKVLISVPGLRDVYYSGERAGLNIRLDNNEDAAASIVVELKLSGRSEYPAAISWLDGADSGEQPEEAKEMSASQTTGAATQTIRRKITGLGAGEHTILPALVIEVPQPIQYDLEISAFYHLTSDPETPISKAISLDLPFIQPFEANYDFLPRLHPAPWPDFFHIDESGVSSTQQRWLVSSTLMSFARETLLIEDVKLRSIAIEAGKVCSITTSSEASKQPGTRSIRLEDPLATDFMVDIERLAVDDRQQTGVTFELEVKWRRDGQQDASEAETASPDITLPLESATTLLAIPRFTIPMSEPRALASLGSKSSSNDSSSSLPGLVQVNYTLENPSMHFLTFNLTMEASDQFAFSGPKSLTVQLVPLSRHTVQYSLLATRRGIWIQPQLVVVDSYYNKTLHVLPTEGMRSDAKGILIWAD</sequence>
<dbReference type="VEuPathDB" id="FungiDB:MGYG_08638"/>
<dbReference type="PANTHER" id="PTHR14374:SF0">
    <property type="entry name" value="TRAFFICKING PROTEIN PARTICLE COMPLEX SUBUNIT 11"/>
    <property type="match status" value="1"/>
</dbReference>
<feature type="non-terminal residue" evidence="3">
    <location>
        <position position="1"/>
    </location>
</feature>
<organism evidence="4">
    <name type="scientific">Arthroderma gypseum (strain ATCC MYA-4604 / CBS 118893)</name>
    <name type="common">Microsporum gypseum</name>
    <dbReference type="NCBI Taxonomy" id="535722"/>
    <lineage>
        <taxon>Eukaryota</taxon>
        <taxon>Fungi</taxon>
        <taxon>Dikarya</taxon>
        <taxon>Ascomycota</taxon>
        <taxon>Pezizomycotina</taxon>
        <taxon>Eurotiomycetes</taxon>
        <taxon>Eurotiomycetidae</taxon>
        <taxon>Onygenales</taxon>
        <taxon>Arthrodermataceae</taxon>
        <taxon>Nannizzia</taxon>
    </lineage>
</organism>
<dbReference type="OMA" id="RWWTESK"/>
<accession>E4V6J7</accession>
<dbReference type="OrthoDB" id="6278596at2759"/>
<dbReference type="eggNOG" id="KOG4386">
    <property type="taxonomic scope" value="Eukaryota"/>
</dbReference>
<protein>
    <recommendedName>
        <fullName evidence="2">Gryzun putative trafficking through Golgi domain-containing protein</fullName>
    </recommendedName>
</protein>
<dbReference type="AlphaFoldDB" id="E4V6J7"/>
<evidence type="ECO:0000259" key="2">
    <source>
        <dbReference type="Pfam" id="PF07919"/>
    </source>
</evidence>
<reference evidence="4" key="1">
    <citation type="journal article" date="2012" name="MBio">
        <title>Comparative genome analysis of Trichophyton rubrum and related dermatophytes reveals candidate genes involved in infection.</title>
        <authorList>
            <person name="Martinez D.A."/>
            <person name="Oliver B.G."/>
            <person name="Graeser Y."/>
            <person name="Goldberg J.M."/>
            <person name="Li W."/>
            <person name="Martinez-Rossi N.M."/>
            <person name="Monod M."/>
            <person name="Shelest E."/>
            <person name="Barton R.C."/>
            <person name="Birch E."/>
            <person name="Brakhage A.A."/>
            <person name="Chen Z."/>
            <person name="Gurr S.J."/>
            <person name="Heiman D."/>
            <person name="Heitman J."/>
            <person name="Kosti I."/>
            <person name="Rossi A."/>
            <person name="Saif S."/>
            <person name="Samalova M."/>
            <person name="Saunders C.W."/>
            <person name="Shea T."/>
            <person name="Summerbell R.C."/>
            <person name="Xu J."/>
            <person name="Young S."/>
            <person name="Zeng Q."/>
            <person name="Birren B.W."/>
            <person name="Cuomo C.A."/>
            <person name="White T.C."/>
        </authorList>
    </citation>
    <scope>NUCLEOTIDE SEQUENCE [LARGE SCALE GENOMIC DNA]</scope>
    <source>
        <strain evidence="4">ATCC MYA-4604 / CBS 118893</strain>
    </source>
</reference>
<evidence type="ECO:0000256" key="1">
    <source>
        <dbReference type="SAM" id="MobiDB-lite"/>
    </source>
</evidence>
<dbReference type="STRING" id="535722.E4V6J7"/>
<feature type="domain" description="Gryzun putative trafficking through Golgi" evidence="2">
    <location>
        <begin position="54"/>
        <end position="658"/>
    </location>
</feature>